<dbReference type="InterPro" id="IPR001005">
    <property type="entry name" value="SANT/Myb"/>
</dbReference>
<evidence type="ECO:0000313" key="1">
    <source>
        <dbReference type="EMBL" id="GAA6166797.1"/>
    </source>
</evidence>
<proteinExistence type="predicted"/>
<name>A0ABQ0A571_9GAMM</name>
<reference evidence="1 2" key="1">
    <citation type="submission" date="2024-04" db="EMBL/GenBank/DDBJ databases">
        <title>Draft genome sequence of Sessilibacter corallicola NBRC 116591.</title>
        <authorList>
            <person name="Miyakawa T."/>
            <person name="Kusuya Y."/>
            <person name="Miura T."/>
        </authorList>
    </citation>
    <scope>NUCLEOTIDE SEQUENCE [LARGE SCALE GENOMIC DNA]</scope>
    <source>
        <strain evidence="1 2">KU-00831-HH</strain>
    </source>
</reference>
<keyword evidence="2" id="KW-1185">Reference proteome</keyword>
<evidence type="ECO:0000313" key="2">
    <source>
        <dbReference type="Proteomes" id="UP001465153"/>
    </source>
</evidence>
<dbReference type="Proteomes" id="UP001465153">
    <property type="component" value="Unassembled WGS sequence"/>
</dbReference>
<comment type="caution">
    <text evidence="1">The sequence shown here is derived from an EMBL/GenBank/DDBJ whole genome shotgun (WGS) entry which is preliminary data.</text>
</comment>
<protein>
    <submittedName>
        <fullName evidence="1">Uncharacterized protein</fullName>
    </submittedName>
</protein>
<sequence>MIDGEYLMDKNLGAWTIEEQAILLAAIEKYGNVQRIVTVMLSETNRSEKSILRRLNKIGFKAQAVGKYTRSSNLGI</sequence>
<dbReference type="CDD" id="cd00167">
    <property type="entry name" value="SANT"/>
    <property type="match status" value="1"/>
</dbReference>
<accession>A0ABQ0A571</accession>
<organism evidence="1 2">
    <name type="scientific">Sessilibacter corallicola</name>
    <dbReference type="NCBI Taxonomy" id="2904075"/>
    <lineage>
        <taxon>Bacteria</taxon>
        <taxon>Pseudomonadati</taxon>
        <taxon>Pseudomonadota</taxon>
        <taxon>Gammaproteobacteria</taxon>
        <taxon>Cellvibrionales</taxon>
        <taxon>Cellvibrionaceae</taxon>
        <taxon>Sessilibacter</taxon>
    </lineage>
</organism>
<gene>
    <name evidence="1" type="ORF">NBRC116591_06070</name>
</gene>
<dbReference type="EMBL" id="BAABWN010000002">
    <property type="protein sequence ID" value="GAA6166797.1"/>
    <property type="molecule type" value="Genomic_DNA"/>
</dbReference>